<evidence type="ECO:0000313" key="2">
    <source>
        <dbReference type="EMBL" id="NGM83819.1"/>
    </source>
</evidence>
<reference evidence="2 3" key="1">
    <citation type="submission" date="2020-02" db="EMBL/GenBank/DDBJ databases">
        <authorList>
            <person name="Gao J."/>
            <person name="Sun J."/>
        </authorList>
    </citation>
    <scope>NUCLEOTIDE SEQUENCE [LARGE SCALE GENOMIC DNA]</scope>
    <source>
        <strain evidence="2 3">7124</strain>
    </source>
</reference>
<feature type="transmembrane region" description="Helical" evidence="1">
    <location>
        <begin position="98"/>
        <end position="114"/>
    </location>
</feature>
<name>A0A6M1PK87_9BACL</name>
<organism evidence="2 3">
    <name type="scientific">Paenibacillus apii</name>
    <dbReference type="NCBI Taxonomy" id="1850370"/>
    <lineage>
        <taxon>Bacteria</taxon>
        <taxon>Bacillati</taxon>
        <taxon>Bacillota</taxon>
        <taxon>Bacilli</taxon>
        <taxon>Bacillales</taxon>
        <taxon>Paenibacillaceae</taxon>
        <taxon>Paenibacillus</taxon>
    </lineage>
</organism>
<dbReference type="Proteomes" id="UP000480151">
    <property type="component" value="Unassembled WGS sequence"/>
</dbReference>
<evidence type="ECO:0000256" key="1">
    <source>
        <dbReference type="SAM" id="Phobius"/>
    </source>
</evidence>
<sequence length="124" mass="13613">MVWIVFAIMVLHGLVHLMGGLSELGIAAIPELSGETLIRLPGYMHQILGAIWFLCVVLFILSAIGLAARRPWWKVLAVIAVAVSQTLIILWWPDAKAGTVANLLILAALLYNPIHQDRPNRSSL</sequence>
<feature type="transmembrane region" description="Helical" evidence="1">
    <location>
        <begin position="43"/>
        <end position="68"/>
    </location>
</feature>
<evidence type="ECO:0000313" key="3">
    <source>
        <dbReference type="Proteomes" id="UP000480151"/>
    </source>
</evidence>
<dbReference type="AlphaFoldDB" id="A0A6M1PK87"/>
<dbReference type="EMBL" id="JAAKGU010000007">
    <property type="protein sequence ID" value="NGM83819.1"/>
    <property type="molecule type" value="Genomic_DNA"/>
</dbReference>
<comment type="caution">
    <text evidence="2">The sequence shown here is derived from an EMBL/GenBank/DDBJ whole genome shotgun (WGS) entry which is preliminary data.</text>
</comment>
<accession>A0A6M1PK87</accession>
<evidence type="ECO:0008006" key="4">
    <source>
        <dbReference type="Google" id="ProtNLM"/>
    </source>
</evidence>
<feature type="transmembrane region" description="Helical" evidence="1">
    <location>
        <begin position="75"/>
        <end position="92"/>
    </location>
</feature>
<protein>
    <recommendedName>
        <fullName evidence="4">DoxX-like family protein</fullName>
    </recommendedName>
</protein>
<dbReference type="RefSeq" id="WP_165099753.1">
    <property type="nucleotide sequence ID" value="NZ_JAAKGU010000007.1"/>
</dbReference>
<keyword evidence="1" id="KW-0812">Transmembrane</keyword>
<keyword evidence="1" id="KW-1133">Transmembrane helix</keyword>
<keyword evidence="3" id="KW-1185">Reference proteome</keyword>
<keyword evidence="1" id="KW-0472">Membrane</keyword>
<gene>
    <name evidence="2" type="ORF">G5B47_15470</name>
</gene>
<proteinExistence type="predicted"/>